<dbReference type="SMART" id="SM00054">
    <property type="entry name" value="EFh"/>
    <property type="match status" value="3"/>
</dbReference>
<organism evidence="5 6">
    <name type="scientific">Triparma retinervis</name>
    <dbReference type="NCBI Taxonomy" id="2557542"/>
    <lineage>
        <taxon>Eukaryota</taxon>
        <taxon>Sar</taxon>
        <taxon>Stramenopiles</taxon>
        <taxon>Ochrophyta</taxon>
        <taxon>Bolidophyceae</taxon>
        <taxon>Parmales</taxon>
        <taxon>Triparmaceae</taxon>
        <taxon>Triparma</taxon>
    </lineage>
</organism>
<dbReference type="InterPro" id="IPR002048">
    <property type="entry name" value="EF_hand_dom"/>
</dbReference>
<dbReference type="InterPro" id="IPR011043">
    <property type="entry name" value="Gal_Oxase/kelch_b-propeller"/>
</dbReference>
<feature type="domain" description="EF-hand" evidence="4">
    <location>
        <begin position="989"/>
        <end position="1024"/>
    </location>
</feature>
<accession>A0A9W6ZD25</accession>
<dbReference type="SUPFAM" id="SSF50965">
    <property type="entry name" value="Galactose oxidase, central domain"/>
    <property type="match status" value="1"/>
</dbReference>
<dbReference type="PROSITE" id="PS00018">
    <property type="entry name" value="EF_HAND_1"/>
    <property type="match status" value="2"/>
</dbReference>
<dbReference type="InterPro" id="IPR011992">
    <property type="entry name" value="EF-hand-dom_pair"/>
</dbReference>
<dbReference type="InterPro" id="IPR015915">
    <property type="entry name" value="Kelch-typ_b-propeller"/>
</dbReference>
<feature type="compositionally biased region" description="Basic and acidic residues" evidence="2">
    <location>
        <begin position="1215"/>
        <end position="1228"/>
    </location>
</feature>
<dbReference type="Gene3D" id="2.120.10.80">
    <property type="entry name" value="Kelch-type beta propeller"/>
    <property type="match status" value="1"/>
</dbReference>
<feature type="signal peptide" evidence="3">
    <location>
        <begin position="1"/>
        <end position="31"/>
    </location>
</feature>
<dbReference type="SUPFAM" id="SSF47473">
    <property type="entry name" value="EF-hand"/>
    <property type="match status" value="1"/>
</dbReference>
<name>A0A9W6ZD25_9STRA</name>
<dbReference type="OrthoDB" id="59517at2759"/>
<feature type="domain" description="EF-hand" evidence="4">
    <location>
        <begin position="1046"/>
        <end position="1081"/>
    </location>
</feature>
<gene>
    <name evidence="5" type="ORF">TrRE_jg5481</name>
</gene>
<dbReference type="InterPro" id="IPR003961">
    <property type="entry name" value="FN3_dom"/>
</dbReference>
<evidence type="ECO:0000256" key="3">
    <source>
        <dbReference type="SAM" id="SignalP"/>
    </source>
</evidence>
<reference evidence="5" key="1">
    <citation type="submission" date="2022-07" db="EMBL/GenBank/DDBJ databases">
        <title>Genome analysis of Parmales, a sister group of diatoms, reveals the evolutionary specialization of diatoms from phago-mixotrophs to photoautotrophs.</title>
        <authorList>
            <person name="Ban H."/>
            <person name="Sato S."/>
            <person name="Yoshikawa S."/>
            <person name="Kazumasa Y."/>
            <person name="Nakamura Y."/>
            <person name="Ichinomiya M."/>
            <person name="Saitoh K."/>
            <person name="Sato N."/>
            <person name="Blanc-Mathieu R."/>
            <person name="Endo H."/>
            <person name="Kuwata A."/>
            <person name="Ogata H."/>
        </authorList>
    </citation>
    <scope>NUCLEOTIDE SEQUENCE</scope>
</reference>
<evidence type="ECO:0000256" key="2">
    <source>
        <dbReference type="SAM" id="MobiDB-lite"/>
    </source>
</evidence>
<evidence type="ECO:0000256" key="1">
    <source>
        <dbReference type="ARBA" id="ARBA00022837"/>
    </source>
</evidence>
<keyword evidence="3" id="KW-0732">Signal</keyword>
<dbReference type="Gene3D" id="1.10.238.10">
    <property type="entry name" value="EF-hand"/>
    <property type="match status" value="1"/>
</dbReference>
<comment type="caution">
    <text evidence="5">The sequence shown here is derived from an EMBL/GenBank/DDBJ whole genome shotgun (WGS) entry which is preliminary data.</text>
</comment>
<dbReference type="EMBL" id="BRXZ01003167">
    <property type="protein sequence ID" value="GMH48878.1"/>
    <property type="molecule type" value="Genomic_DNA"/>
</dbReference>
<feature type="compositionally biased region" description="Basic and acidic residues" evidence="2">
    <location>
        <begin position="1086"/>
        <end position="1097"/>
    </location>
</feature>
<dbReference type="InterPro" id="IPR013783">
    <property type="entry name" value="Ig-like_fold"/>
</dbReference>
<sequence>MRTFGLPGKSISPFLLLTLIFLFANLPSSRGEVEGEANPLTGRVKDAEQIRMEALGFKFTENGVQVQRGFTPTEYSNKFYKTPLKWINDYPQENIRKPTPSKMGGGFRNWKKLDHGPTSFTKRNGHASAVFKCPPMHPVPDETCLWITGGRSEDYQGYDLEFTRRNADVFYSNTGEEWSQVDNLDGDYVDGIGNFNAKFPGKRSVAPWYSRFGHSLSPLDANADGKDDAMVIAGGFNPEAANDVWITADGVTWAFDGYAPFAARAWHATTVFRGQLYVIGGTPLTNDVWTGNLTMKTGFNCGSSKKEKCLGYYSEEYGYSSAYNMTMVWKQKVSHMNEDLPFSPRSGHCLVTQLRRNDWNNTYDDSMTDRMFLIGGFASWPVDDPRYDAERSRNDIYETLDGKNWTKLKPPFDEETQTQPMSMPWAARAWQGCATLHDPRQRHVDLSEAAQYDYEMYSEFDGEIGNQVMHPKMFIVGGGYIGSKRNHVVRKMEAYVDMWYSRDGIDWKRVHYQEGKGNSLFTSQDWAQTSVEDVDVFIGKWGFTMEVFNRTEDLNLNSQINADQVEFDFAGSLIPEPDATGTITFPTNAEFWRSINWKVNRTESNIPSLYIIGGDTVDNGGIVNDVFESQSGILCELDGVACSGRGVCGPGVMGCICQDMQYLGEYCERLNLNFKSGAFLAYLGWINFLTQGGTGLLLCWAHEKETPPSLSKMALKTALYQLRLEGIQNSASDGLKDIVRNLEHCLNSQDLTTGSFFDVVIQRVKLGSYTNPKASKSFKLTPLEEGSMMQYLAMGCPEPEGGEIHQVTVGSFLTSVRRASRTHHRMKLSESHINTIVHFANVLANNGTDIGGLFKYLNTEKKGDMDEDVDLTDSQISLACNFIDGMGDGDGEVSLQELRQAFRTARTLVAQDDPDRRGRSKTARLAKAMKALNITAQEFFNDIINKASGGVPRAPGEEASIGQITLFKALSSLSWTVADRNPDFEGFPFSDDDVLEIMEYLDPNKDGQVTLEEIEGGLRRVREGPSESKSASAAKLLKLLESAMVEEGADLNMVFSRMDVDNSGSVNTEELGEAISGFHKRKLKRTQDAFRQSEERGKKRMDRARKTKSEVLESIEKWTKDHNIHGMDIDTRDIGIFMDFLDPFNDGEIKEEEINGFLEQMKGGARVDHDQEFKAARLLSRCGQAMFVRRKAVWDLWDRGKRLEKEAAIEFFAAESKEDGEEKKEEAPTSRNRNQSIHLTLFDEDTDALKVYDETLGVHNLVRAMGELVGEEVDRGDKTKSAYRAGRRGIKSMKDDDKGSAKKSIKKIEISKHALGTAITNAMSAANDPVEIFTPSHIVATEMFFCQNPYDVKNVNVSAKDWKTSVPKEEFAYGFAVAKGEREEEDRGARIALARKAEDIMEANGWTYNTCLDACKKVQVKDAERRGADDEEGTRAEVLIEDWIDVCKQSPDDQDEMGGQQSATQRNLDAMKAHKLTRIARSGVKEDGTVGRRTRAGRCEGHKGMKKDILKGIRLGKTGVRVSVRKGVWDKASDIGSVHRSGWKNVFTGEAKDMEISDVVEGLGEEEEEGEGGVTAVAEEGGRTKIRVTCYTIRCELITVQGRRERMVVSSYTPYVPPPPTPVIDETGVDSAAVLIPRFDTVSMKDSSGRDRVSVEIRVEIQKGRDWREGKCRNLANTVSLLTGGGKRGFRTVKALMYPGSLGQGNKIKCKVTDLQPASWYHCRFRVKYKTLNYEMTDEELYVNQESERGEVPGVKFGGRGSSVSGLSSCSTKPTVPTPSAAPHFILSTTERVLPMGGSKTKQGIRVVWDEARGNGYSIKTYVVQVKEWKDGGAFSGFDGLGLDVGSSGMAAVRGLEAGWGVYRTVYQNQFRQYFVQPCSPGVTKLKFRVAAVNVLGMGPWGEEAVLAGSKYSDFFESSCEGWGGRASPIGGRVSPKVMVEEEEEEALKEKVTGGEIRRRLEREQEGKVIAFGRKLVRNAEVIKEQETEFPVSLEAAMEAMRRVGGDATVKKPKLMNPRMSPSPINYLTQVRKEREEGRRPVTAPPRAMAGELTAKWEVEGMMEGKGGGW</sequence>
<evidence type="ECO:0000313" key="6">
    <source>
        <dbReference type="Proteomes" id="UP001165082"/>
    </source>
</evidence>
<evidence type="ECO:0000259" key="4">
    <source>
        <dbReference type="PROSITE" id="PS50222"/>
    </source>
</evidence>
<protein>
    <recommendedName>
        <fullName evidence="4">EF-hand domain-containing protein</fullName>
    </recommendedName>
</protein>
<proteinExistence type="predicted"/>
<dbReference type="PROSITE" id="PS50222">
    <property type="entry name" value="EF_HAND_2"/>
    <property type="match status" value="2"/>
</dbReference>
<feature type="region of interest" description="Disordered" evidence="2">
    <location>
        <begin position="1214"/>
        <end position="1236"/>
    </location>
</feature>
<feature type="chain" id="PRO_5040886474" description="EF-hand domain-containing protein" evidence="3">
    <location>
        <begin position="32"/>
        <end position="2070"/>
    </location>
</feature>
<keyword evidence="1" id="KW-0106">Calcium</keyword>
<dbReference type="Proteomes" id="UP001165082">
    <property type="component" value="Unassembled WGS sequence"/>
</dbReference>
<evidence type="ECO:0000313" key="5">
    <source>
        <dbReference type="EMBL" id="GMH48878.1"/>
    </source>
</evidence>
<dbReference type="GO" id="GO:0005509">
    <property type="term" value="F:calcium ion binding"/>
    <property type="evidence" value="ECO:0007669"/>
    <property type="project" value="InterPro"/>
</dbReference>
<dbReference type="Gene3D" id="2.60.40.10">
    <property type="entry name" value="Immunoglobulins"/>
    <property type="match status" value="1"/>
</dbReference>
<feature type="region of interest" description="Disordered" evidence="2">
    <location>
        <begin position="1086"/>
        <end position="1106"/>
    </location>
</feature>
<dbReference type="CDD" id="cd00063">
    <property type="entry name" value="FN3"/>
    <property type="match status" value="1"/>
</dbReference>
<keyword evidence="6" id="KW-1185">Reference proteome</keyword>
<dbReference type="InterPro" id="IPR018247">
    <property type="entry name" value="EF_Hand_1_Ca_BS"/>
</dbReference>